<organism evidence="1 2">
    <name type="scientific">Dreissena polymorpha</name>
    <name type="common">Zebra mussel</name>
    <name type="synonym">Mytilus polymorpha</name>
    <dbReference type="NCBI Taxonomy" id="45954"/>
    <lineage>
        <taxon>Eukaryota</taxon>
        <taxon>Metazoa</taxon>
        <taxon>Spiralia</taxon>
        <taxon>Lophotrochozoa</taxon>
        <taxon>Mollusca</taxon>
        <taxon>Bivalvia</taxon>
        <taxon>Autobranchia</taxon>
        <taxon>Heteroconchia</taxon>
        <taxon>Euheterodonta</taxon>
        <taxon>Imparidentia</taxon>
        <taxon>Neoheterodontei</taxon>
        <taxon>Myida</taxon>
        <taxon>Dreissenoidea</taxon>
        <taxon>Dreissenidae</taxon>
        <taxon>Dreissena</taxon>
    </lineage>
</organism>
<accession>A0A9D4MBI1</accession>
<dbReference type="EMBL" id="JAIWYP010000002">
    <property type="protein sequence ID" value="KAH3872021.1"/>
    <property type="molecule type" value="Genomic_DNA"/>
</dbReference>
<protein>
    <submittedName>
        <fullName evidence="1">Uncharacterized protein</fullName>
    </submittedName>
</protein>
<reference evidence="1" key="2">
    <citation type="submission" date="2020-11" db="EMBL/GenBank/DDBJ databases">
        <authorList>
            <person name="McCartney M.A."/>
            <person name="Auch B."/>
            <person name="Kono T."/>
            <person name="Mallez S."/>
            <person name="Becker A."/>
            <person name="Gohl D.M."/>
            <person name="Silverstein K.A.T."/>
            <person name="Koren S."/>
            <person name="Bechman K.B."/>
            <person name="Herman A."/>
            <person name="Abrahante J.E."/>
            <person name="Garbe J."/>
        </authorList>
    </citation>
    <scope>NUCLEOTIDE SEQUENCE</scope>
    <source>
        <strain evidence="1">Duluth1</strain>
        <tissue evidence="1">Whole animal</tissue>
    </source>
</reference>
<name>A0A9D4MBI1_DREPO</name>
<evidence type="ECO:0000313" key="1">
    <source>
        <dbReference type="EMBL" id="KAH3872021.1"/>
    </source>
</evidence>
<proteinExistence type="predicted"/>
<evidence type="ECO:0000313" key="2">
    <source>
        <dbReference type="Proteomes" id="UP000828390"/>
    </source>
</evidence>
<keyword evidence="2" id="KW-1185">Reference proteome</keyword>
<reference evidence="1" key="1">
    <citation type="journal article" date="2019" name="bioRxiv">
        <title>The Genome of the Zebra Mussel, Dreissena polymorpha: A Resource for Invasive Species Research.</title>
        <authorList>
            <person name="McCartney M.A."/>
            <person name="Auch B."/>
            <person name="Kono T."/>
            <person name="Mallez S."/>
            <person name="Zhang Y."/>
            <person name="Obille A."/>
            <person name="Becker A."/>
            <person name="Abrahante J.E."/>
            <person name="Garbe J."/>
            <person name="Badalamenti J.P."/>
            <person name="Herman A."/>
            <person name="Mangelson H."/>
            <person name="Liachko I."/>
            <person name="Sullivan S."/>
            <person name="Sone E.D."/>
            <person name="Koren S."/>
            <person name="Silverstein K.A.T."/>
            <person name="Beckman K.B."/>
            <person name="Gohl D.M."/>
        </authorList>
    </citation>
    <scope>NUCLEOTIDE SEQUENCE</scope>
    <source>
        <strain evidence="1">Duluth1</strain>
        <tissue evidence="1">Whole animal</tissue>
    </source>
</reference>
<dbReference type="Proteomes" id="UP000828390">
    <property type="component" value="Unassembled WGS sequence"/>
</dbReference>
<gene>
    <name evidence="1" type="ORF">DPMN_035234</name>
</gene>
<sequence length="89" mass="10152">MYTFTDHGNDHFEHYNTISRKYGGSGSAVRGCKKKHSMWQQALVRIYSQDQTSEIILCRKSLKPGYGDLSTEDEKHLVEPRFGSTVLNA</sequence>
<comment type="caution">
    <text evidence="1">The sequence shown here is derived from an EMBL/GenBank/DDBJ whole genome shotgun (WGS) entry which is preliminary data.</text>
</comment>
<dbReference type="AlphaFoldDB" id="A0A9D4MBI1"/>